<comment type="caution">
    <text evidence="1">The sequence shown here is derived from an EMBL/GenBank/DDBJ whole genome shotgun (WGS) entry which is preliminary data.</text>
</comment>
<sequence length="178" mass="20737">MVQNKEKYLKAKEFRQRGFTYSEISKIVGISKATVSNWFGKQSFSKKVRKDNELKARRDNVKRVSLVNKARNAERSSRYKEAIKSAETEFKHFKASPLFLTGLAIYIADGDLIHPTQIRLPNQRTSIHKIFKRFLNEFLGMERTEIYSKPHLTIVNEAVAKKKLLVWIDRLPRIVLNG</sequence>
<dbReference type="AlphaFoldDB" id="A0A1F6BX78"/>
<dbReference type="Proteomes" id="UP000176322">
    <property type="component" value="Unassembled WGS sequence"/>
</dbReference>
<evidence type="ECO:0000313" key="1">
    <source>
        <dbReference type="EMBL" id="OGG41433.1"/>
    </source>
</evidence>
<protein>
    <submittedName>
        <fullName evidence="1">Uncharacterized protein</fullName>
    </submittedName>
</protein>
<name>A0A1F6BX78_9BACT</name>
<reference evidence="1 2" key="1">
    <citation type="journal article" date="2016" name="Nat. Commun.">
        <title>Thousands of microbial genomes shed light on interconnected biogeochemical processes in an aquifer system.</title>
        <authorList>
            <person name="Anantharaman K."/>
            <person name="Brown C.T."/>
            <person name="Hug L.A."/>
            <person name="Sharon I."/>
            <person name="Castelle C.J."/>
            <person name="Probst A.J."/>
            <person name="Thomas B.C."/>
            <person name="Singh A."/>
            <person name="Wilkins M.J."/>
            <person name="Karaoz U."/>
            <person name="Brodie E.L."/>
            <person name="Williams K.H."/>
            <person name="Hubbard S.S."/>
            <person name="Banfield J.F."/>
        </authorList>
    </citation>
    <scope>NUCLEOTIDE SEQUENCE [LARGE SCALE GENOMIC DNA]</scope>
</reference>
<gene>
    <name evidence="1" type="ORF">A2837_02895</name>
</gene>
<accession>A0A1F6BX78</accession>
<organism evidence="1 2">
    <name type="scientific">Candidatus Kaiserbacteria bacterium RIFCSPHIGHO2_01_FULL_46_22</name>
    <dbReference type="NCBI Taxonomy" id="1798475"/>
    <lineage>
        <taxon>Bacteria</taxon>
        <taxon>Candidatus Kaiseribacteriota</taxon>
    </lineage>
</organism>
<dbReference type="Gene3D" id="1.10.10.60">
    <property type="entry name" value="Homeodomain-like"/>
    <property type="match status" value="1"/>
</dbReference>
<evidence type="ECO:0000313" key="2">
    <source>
        <dbReference type="Proteomes" id="UP000176322"/>
    </source>
</evidence>
<proteinExistence type="predicted"/>
<dbReference type="EMBL" id="MFKO01000008">
    <property type="protein sequence ID" value="OGG41433.1"/>
    <property type="molecule type" value="Genomic_DNA"/>
</dbReference>